<name>A0ABP0ZKS4_9ASCO</name>
<dbReference type="Pfam" id="PF18482">
    <property type="entry name" value="Pih1_fungal_CS"/>
    <property type="match status" value="1"/>
</dbReference>
<evidence type="ECO:0000313" key="5">
    <source>
        <dbReference type="Proteomes" id="UP001497383"/>
    </source>
</evidence>
<protein>
    <recommendedName>
        <fullName evidence="6">PIH1 N-terminal domain-containing protein</fullName>
    </recommendedName>
</protein>
<gene>
    <name evidence="4" type="ORF">LODBEIA_P20290</name>
</gene>
<dbReference type="InterPro" id="IPR050734">
    <property type="entry name" value="PIH1/Kintoun_subfamily"/>
</dbReference>
<evidence type="ECO:0008006" key="6">
    <source>
        <dbReference type="Google" id="ProtNLM"/>
    </source>
</evidence>
<sequence length="323" mass="37076">MSLIDVNDKVTLHPKPGFVVKTKILECKDASRVSTKVFINICHDEQVPKPSVEFEASVVFPMIMENQWEIPLVVSREKSTADKKGFPSLVYDCCINSQCFTWCQVSKDLRLILVEWCIESVELIYSVVLERDYSVPKMLSKGELTETEITRQELAEVGMKKLQDMKRDETSNLVVDLRVMDEGEKEEEKEVGSEVTLSDLLNRAAPTPKKKKKKLIDEIDSVPERVYQPKPHKPGPTRINYEITFRKINKDYKMCIIIDTKPVDPAKFEATYSSSRAVIVIKSLDPQYIFPQNELVVPISHEQVQSSKDLRCFCCDCKLFIFV</sequence>
<dbReference type="PANTHER" id="PTHR22997:SF0">
    <property type="entry name" value="PIH1 DOMAIN-CONTAINING PROTEIN 1"/>
    <property type="match status" value="1"/>
</dbReference>
<feature type="domain" description="Pih1 Ascomycota CS" evidence="3">
    <location>
        <begin position="239"/>
        <end position="323"/>
    </location>
</feature>
<dbReference type="Proteomes" id="UP001497383">
    <property type="component" value="Chromosome 2"/>
</dbReference>
<dbReference type="GeneID" id="92207225"/>
<dbReference type="RefSeq" id="XP_066828967.1">
    <property type="nucleotide sequence ID" value="XM_066971983.1"/>
</dbReference>
<evidence type="ECO:0000259" key="2">
    <source>
        <dbReference type="Pfam" id="PF08190"/>
    </source>
</evidence>
<keyword evidence="5" id="KW-1185">Reference proteome</keyword>
<dbReference type="InterPro" id="IPR012981">
    <property type="entry name" value="PIH1_N"/>
</dbReference>
<organism evidence="4 5">
    <name type="scientific">Lodderomyces beijingensis</name>
    <dbReference type="NCBI Taxonomy" id="1775926"/>
    <lineage>
        <taxon>Eukaryota</taxon>
        <taxon>Fungi</taxon>
        <taxon>Dikarya</taxon>
        <taxon>Ascomycota</taxon>
        <taxon>Saccharomycotina</taxon>
        <taxon>Pichiomycetes</taxon>
        <taxon>Debaryomycetaceae</taxon>
        <taxon>Candida/Lodderomyces clade</taxon>
        <taxon>Lodderomyces</taxon>
    </lineage>
</organism>
<evidence type="ECO:0000256" key="1">
    <source>
        <dbReference type="ARBA" id="ARBA00008511"/>
    </source>
</evidence>
<dbReference type="PANTHER" id="PTHR22997">
    <property type="entry name" value="PIH1 DOMAIN-CONTAINING PROTEIN 1"/>
    <property type="match status" value="1"/>
</dbReference>
<evidence type="ECO:0000313" key="4">
    <source>
        <dbReference type="EMBL" id="CAK9437651.1"/>
    </source>
</evidence>
<dbReference type="Pfam" id="PF08190">
    <property type="entry name" value="PIH1"/>
    <property type="match status" value="1"/>
</dbReference>
<comment type="similarity">
    <text evidence="1">Belongs to the PIH1 family.</text>
</comment>
<proteinExistence type="inferred from homology"/>
<evidence type="ECO:0000259" key="3">
    <source>
        <dbReference type="Pfam" id="PF18482"/>
    </source>
</evidence>
<reference evidence="4 5" key="1">
    <citation type="submission" date="2024-03" db="EMBL/GenBank/DDBJ databases">
        <authorList>
            <person name="Brejova B."/>
        </authorList>
    </citation>
    <scope>NUCLEOTIDE SEQUENCE [LARGE SCALE GENOMIC DNA]</scope>
    <source>
        <strain evidence="4 5">CBS 14171</strain>
    </source>
</reference>
<accession>A0ABP0ZKS4</accession>
<feature type="domain" description="PIH1 N-terminal" evidence="2">
    <location>
        <begin position="11"/>
        <end position="152"/>
    </location>
</feature>
<dbReference type="EMBL" id="OZ022406">
    <property type="protein sequence ID" value="CAK9437651.1"/>
    <property type="molecule type" value="Genomic_DNA"/>
</dbReference>
<dbReference type="InterPro" id="IPR041441">
    <property type="entry name" value="Pih1_CS_Ascomycota"/>
</dbReference>